<proteinExistence type="predicted"/>
<feature type="transmembrane region" description="Helical" evidence="1">
    <location>
        <begin position="279"/>
        <end position="299"/>
    </location>
</feature>
<feature type="domain" description="DUF7654" evidence="2">
    <location>
        <begin position="534"/>
        <end position="673"/>
    </location>
</feature>
<evidence type="ECO:0000313" key="5">
    <source>
        <dbReference type="Proteomes" id="UP001239626"/>
    </source>
</evidence>
<feature type="transmembrane region" description="Helical" evidence="1">
    <location>
        <begin position="452"/>
        <end position="473"/>
    </location>
</feature>
<evidence type="ECO:0008006" key="6">
    <source>
        <dbReference type="Google" id="ProtNLM"/>
    </source>
</evidence>
<evidence type="ECO:0000313" key="4">
    <source>
        <dbReference type="EMBL" id="MDQ0373247.1"/>
    </source>
</evidence>
<dbReference type="RefSeq" id="WP_307491201.1">
    <property type="nucleotide sequence ID" value="NZ_JAUSVB010000002.1"/>
</dbReference>
<organism evidence="4 5">
    <name type="scientific">Cellulomonas humilata</name>
    <dbReference type="NCBI Taxonomy" id="144055"/>
    <lineage>
        <taxon>Bacteria</taxon>
        <taxon>Bacillati</taxon>
        <taxon>Actinomycetota</taxon>
        <taxon>Actinomycetes</taxon>
        <taxon>Micrococcales</taxon>
        <taxon>Cellulomonadaceae</taxon>
        <taxon>Cellulomonas</taxon>
    </lineage>
</organism>
<feature type="transmembrane region" description="Helical" evidence="1">
    <location>
        <begin position="508"/>
        <end position="528"/>
    </location>
</feature>
<evidence type="ECO:0000256" key="1">
    <source>
        <dbReference type="SAM" id="Phobius"/>
    </source>
</evidence>
<keyword evidence="1" id="KW-0812">Transmembrane</keyword>
<protein>
    <recommendedName>
        <fullName evidence="6">Glycosyltransferase RgtA/B/C/D-like domain-containing protein</fullName>
    </recommendedName>
</protein>
<feature type="transmembrane region" description="Helical" evidence="1">
    <location>
        <begin position="423"/>
        <end position="440"/>
    </location>
</feature>
<keyword evidence="1" id="KW-1133">Transmembrane helix</keyword>
<keyword evidence="1" id="KW-0472">Membrane</keyword>
<name>A0ABU0EDF7_9CELL</name>
<feature type="transmembrane region" description="Helical" evidence="1">
    <location>
        <begin position="39"/>
        <end position="58"/>
    </location>
</feature>
<feature type="transmembrane region" description="Helical" evidence="1">
    <location>
        <begin position="177"/>
        <end position="195"/>
    </location>
</feature>
<feature type="transmembrane region" description="Helical" evidence="1">
    <location>
        <begin position="201"/>
        <end position="218"/>
    </location>
</feature>
<feature type="transmembrane region" description="Helical" evidence="1">
    <location>
        <begin position="154"/>
        <end position="172"/>
    </location>
</feature>
<dbReference type="Proteomes" id="UP001239626">
    <property type="component" value="Unassembled WGS sequence"/>
</dbReference>
<feature type="transmembrane region" description="Helical" evidence="1">
    <location>
        <begin position="479"/>
        <end position="501"/>
    </location>
</feature>
<evidence type="ECO:0000259" key="3">
    <source>
        <dbReference type="Pfam" id="PF24677"/>
    </source>
</evidence>
<dbReference type="Pfam" id="PF24677">
    <property type="entry name" value="DUF7657"/>
    <property type="match status" value="1"/>
</dbReference>
<dbReference type="EMBL" id="JAUSVB010000002">
    <property type="protein sequence ID" value="MDQ0373247.1"/>
    <property type="molecule type" value="Genomic_DNA"/>
</dbReference>
<feature type="transmembrane region" description="Helical" evidence="1">
    <location>
        <begin position="355"/>
        <end position="373"/>
    </location>
</feature>
<sequence length="675" mass="73471">MVDVESPRERGRVDRARYALLSLYLRLIQPSTTPLRRQLLVGLAAYAVLLLVLVAFGINGSSMGLLYSAMFGGRDPGLLRGVPRAIRSDEWLVVAPLTVSQVEEGLPYKSGLFPGGFDTTIVWDLPYREWSVLLRPHMWGFFVLPLDNAYALKWWLPFLTMAAALFVLLCTLWRRPLASFAVAGAFAAAPFFQWWFGSGSFWPPACAIAACAGTILMLRTDRTWHRWVIAAIVSYLVVVAVVALYPPYLIPCLYPAVGFVVGWIVMARSLSWPERLRRMAPLAVGAVVAGIVLAVFLVTRRDTIDAVVSTVYPGQRLSPTGASGSFSWLAMYAGIFGIGLRAADTTGFAANASEGSSFIFFGLYLVPSALWLLWSRWRRGAGFDWAMVGVLASLGLMFAFIYVPGWDAVAHLLLLDRVVMPRIVIGMGVGSILLLGLVVGRLRELSDVRVPVWTTVASVAAVLLTHWVVYRGLVRNAPAVLEASIAWVVLLVVLAVAIGLFSRGRATVPGILVALVALVVAGWVNPIYQGVFDMRETAVGQAIEEVDAENPGSWVAVDGLAATAVLRETGVESYSGVQGWPSQEMWDDLDPDGGDEDAWNRYAHVNWTANPDAPEIVLVTADVVQVKLDSCGPVAQKHIEHVLSQQPIDQPCVDEVESISEGGGTFYIYDVVPAP</sequence>
<gene>
    <name evidence="4" type="ORF">J2X26_001558</name>
</gene>
<feature type="domain" description="DUF7657" evidence="3">
    <location>
        <begin position="45"/>
        <end position="439"/>
    </location>
</feature>
<dbReference type="InterPro" id="IPR056071">
    <property type="entry name" value="DUF7654"/>
</dbReference>
<accession>A0ABU0EDF7</accession>
<dbReference type="InterPro" id="IPR056074">
    <property type="entry name" value="DUF7657"/>
</dbReference>
<evidence type="ECO:0000259" key="2">
    <source>
        <dbReference type="Pfam" id="PF24672"/>
    </source>
</evidence>
<comment type="caution">
    <text evidence="4">The sequence shown here is derived from an EMBL/GenBank/DDBJ whole genome shotgun (WGS) entry which is preliminary data.</text>
</comment>
<dbReference type="Pfam" id="PF24672">
    <property type="entry name" value="DUF7654"/>
    <property type="match status" value="1"/>
</dbReference>
<feature type="transmembrane region" description="Helical" evidence="1">
    <location>
        <begin position="225"/>
        <end position="242"/>
    </location>
</feature>
<reference evidence="4 5" key="1">
    <citation type="submission" date="2023-07" db="EMBL/GenBank/DDBJ databases">
        <title>Sorghum-associated microbial communities from plants grown in Nebraska, USA.</title>
        <authorList>
            <person name="Schachtman D."/>
        </authorList>
    </citation>
    <scope>NUCLEOTIDE SEQUENCE [LARGE SCALE GENOMIC DNA]</scope>
    <source>
        <strain evidence="4 5">BE332</strain>
    </source>
</reference>
<keyword evidence="5" id="KW-1185">Reference proteome</keyword>
<feature type="transmembrane region" description="Helical" evidence="1">
    <location>
        <begin position="385"/>
        <end position="403"/>
    </location>
</feature>